<keyword evidence="3" id="KW-1185">Reference proteome</keyword>
<dbReference type="PANTHER" id="PTHR46890:SF48">
    <property type="entry name" value="RNA-DIRECTED DNA POLYMERASE"/>
    <property type="match status" value="1"/>
</dbReference>
<dbReference type="InterPro" id="IPR043502">
    <property type="entry name" value="DNA/RNA_pol_sf"/>
</dbReference>
<dbReference type="Pfam" id="PF00078">
    <property type="entry name" value="RVT_1"/>
    <property type="match status" value="1"/>
</dbReference>
<accession>A0ABR0MCP6</accession>
<evidence type="ECO:0000313" key="2">
    <source>
        <dbReference type="EMBL" id="KAK5770921.1"/>
    </source>
</evidence>
<dbReference type="InterPro" id="IPR000477">
    <property type="entry name" value="RT_dom"/>
</dbReference>
<reference evidence="2 3" key="1">
    <citation type="submission" date="2023-03" db="EMBL/GenBank/DDBJ databases">
        <title>WGS of Gossypium arboreum.</title>
        <authorList>
            <person name="Yu D."/>
        </authorList>
    </citation>
    <scope>NUCLEOTIDE SEQUENCE [LARGE SCALE GENOMIC DNA]</scope>
    <source>
        <tissue evidence="2">Leaf</tissue>
    </source>
</reference>
<protein>
    <recommendedName>
        <fullName evidence="1">Reverse transcriptase domain-containing protein</fullName>
    </recommendedName>
</protein>
<organism evidence="2 3">
    <name type="scientific">Gossypium arboreum</name>
    <name type="common">Tree cotton</name>
    <name type="synonym">Gossypium nanking</name>
    <dbReference type="NCBI Taxonomy" id="29729"/>
    <lineage>
        <taxon>Eukaryota</taxon>
        <taxon>Viridiplantae</taxon>
        <taxon>Streptophyta</taxon>
        <taxon>Embryophyta</taxon>
        <taxon>Tracheophyta</taxon>
        <taxon>Spermatophyta</taxon>
        <taxon>Magnoliopsida</taxon>
        <taxon>eudicotyledons</taxon>
        <taxon>Gunneridae</taxon>
        <taxon>Pentapetalae</taxon>
        <taxon>rosids</taxon>
        <taxon>malvids</taxon>
        <taxon>Malvales</taxon>
        <taxon>Malvaceae</taxon>
        <taxon>Malvoideae</taxon>
        <taxon>Gossypium</taxon>
    </lineage>
</organism>
<evidence type="ECO:0000313" key="3">
    <source>
        <dbReference type="Proteomes" id="UP001358586"/>
    </source>
</evidence>
<dbReference type="InterPro" id="IPR052343">
    <property type="entry name" value="Retrotransposon-Effector_Assoc"/>
</dbReference>
<name>A0ABR0MCP6_GOSAR</name>
<dbReference type="PANTHER" id="PTHR46890">
    <property type="entry name" value="NON-LTR RETROLELEMENT REVERSE TRANSCRIPTASE-LIKE PROTEIN-RELATED"/>
    <property type="match status" value="1"/>
</dbReference>
<dbReference type="SUPFAM" id="SSF56219">
    <property type="entry name" value="DNase I-like"/>
    <property type="match status" value="1"/>
</dbReference>
<feature type="domain" description="Reverse transcriptase" evidence="1">
    <location>
        <begin position="404"/>
        <end position="568"/>
    </location>
</feature>
<dbReference type="CDD" id="cd01650">
    <property type="entry name" value="RT_nLTR_like"/>
    <property type="match status" value="1"/>
</dbReference>
<dbReference type="SUPFAM" id="SSF56672">
    <property type="entry name" value="DNA/RNA polymerases"/>
    <property type="match status" value="1"/>
</dbReference>
<sequence>MEKVRRKCGFSNRINLDSYGSSGGLSLGLNSDCKITLRSFSRRHIDVMIEEDLDGQTWRCTGFYGAPVEIMREVSWDFLRTLNDFPKIPWIVLGDFNKIVYSTEKKGGLPRRERQMGHFREVMEDCALTDIGYNHCPLLLNATIENQRPKQWHFRFEASWLMEESCEREVNRIWAESSGDVPSKVRAMGVGFEGWFRRIRKQKFITKKKLEWQLSKLNEAIPTDDILGAIVETKLALNMEADREELYWEQRARANWLKNKDRNTKFFHQMATDRCRRNRVGELLDGESNSYESNAELLELATNYFNSLFLSKGVGDPSSILDWVEPCISQQMNENLEKVFTYEEVCSTLKDMSPLKASEEDGLGAIFYQRFWHIVGRDVADFCIEMLQGRHDMAVINGTRIVLIPKVSSPRYMTHFRPISLCNILYKIISKMLADRFQKILHVCINEVQSAFLPGRLITDNIIVVYEILHSMKKRRVGPKGSFALKLDMSKAYDRVEWCFVQVMLKMMGFSDRWVENVMRCVTSVSYSVVMNREVGNLFIPRRGLRQGNPISPYLFLICGERLSTLLRMTASRGALSGFRVNKGGGMWFRDLSKFNIALLAKHGWCIMENPSSLISCVLRDKYFNGSNFMEAPLGTNPSLIWKSIWCAKGFLGLGLKLRIGSGTEVSIWHDYWLPGNDQRLISTEKVVGLNWVSDLILLNPNRWNSDIIYSNFAKEEVDKIVSIPIPTTRQSDKVVWFNDKSGTYSVKSGYKMLLNQSNVNVNEKTQFKQIWSLTCPSKFYESSIHAVRDCMTLTQVWSKLNIQWPSSMDNSNFKEWLSWLFENSNSNRNEEIAIAIWALWFSRNRYVHENKLQSAEELVTFIKGFALEHRDCALILKYPKPRSMVVWMPSPQGWVKINVDARISAANNRAVSGFIIRNEEGFVMGSGFKGHNLFIAQEGNKAAHAIAAEGLRAKEDLLWVEDAPSKAMEAVDSDRRFS</sequence>
<gene>
    <name evidence="2" type="ORF">PVK06_047081</name>
</gene>
<dbReference type="Proteomes" id="UP001358586">
    <property type="component" value="Chromosome 13"/>
</dbReference>
<comment type="caution">
    <text evidence="2">The sequence shown here is derived from an EMBL/GenBank/DDBJ whole genome shotgun (WGS) entry which is preliminary data.</text>
</comment>
<dbReference type="EMBL" id="JARKNE010000013">
    <property type="protein sequence ID" value="KAK5770921.1"/>
    <property type="molecule type" value="Genomic_DNA"/>
</dbReference>
<dbReference type="InterPro" id="IPR036691">
    <property type="entry name" value="Endo/exonu/phosph_ase_sf"/>
</dbReference>
<proteinExistence type="predicted"/>
<evidence type="ECO:0000259" key="1">
    <source>
        <dbReference type="Pfam" id="PF00078"/>
    </source>
</evidence>
<dbReference type="Gene3D" id="3.60.10.10">
    <property type="entry name" value="Endonuclease/exonuclease/phosphatase"/>
    <property type="match status" value="1"/>
</dbReference>